<dbReference type="AlphaFoldDB" id="A0A9P1I448"/>
<feature type="compositionally biased region" description="Polar residues" evidence="1">
    <location>
        <begin position="113"/>
        <end position="125"/>
    </location>
</feature>
<sequence length="178" mass="20375">MEDEEADERCSTWNFIEKRESNNFRQSNNNSYYHNQQLHSPIGIGKTRGNGLETTATFRQLQDNVPLSPSLTTSTYQFHYVTRRLAGSSYTTVELDHTEKPLPEPAIQKEQRNTQMVQNGSSSYHRSSDTYIRSYSSTTSSSNQNNQVISKRISPTQRLSQYSLHSIIAVMSSVLVWD</sequence>
<proteinExistence type="predicted"/>
<evidence type="ECO:0000256" key="1">
    <source>
        <dbReference type="SAM" id="MobiDB-lite"/>
    </source>
</evidence>
<comment type="caution">
    <text evidence="2">The sequence shown here is derived from an EMBL/GenBank/DDBJ whole genome shotgun (WGS) entry which is preliminary data.</text>
</comment>
<evidence type="ECO:0000313" key="2">
    <source>
        <dbReference type="EMBL" id="CAI5438401.1"/>
    </source>
</evidence>
<keyword evidence="3" id="KW-1185">Reference proteome</keyword>
<name>A0A9P1I448_9PELO</name>
<gene>
    <name evidence="2" type="ORF">CAMP_LOCUS1038</name>
</gene>
<organism evidence="2 3">
    <name type="scientific">Caenorhabditis angaria</name>
    <dbReference type="NCBI Taxonomy" id="860376"/>
    <lineage>
        <taxon>Eukaryota</taxon>
        <taxon>Metazoa</taxon>
        <taxon>Ecdysozoa</taxon>
        <taxon>Nematoda</taxon>
        <taxon>Chromadorea</taxon>
        <taxon>Rhabditida</taxon>
        <taxon>Rhabditina</taxon>
        <taxon>Rhabditomorpha</taxon>
        <taxon>Rhabditoidea</taxon>
        <taxon>Rhabditidae</taxon>
        <taxon>Peloderinae</taxon>
        <taxon>Caenorhabditis</taxon>
    </lineage>
</organism>
<feature type="compositionally biased region" description="Basic and acidic residues" evidence="1">
    <location>
        <begin position="102"/>
        <end position="112"/>
    </location>
</feature>
<dbReference type="OrthoDB" id="10523183at2759"/>
<dbReference type="Proteomes" id="UP001152747">
    <property type="component" value="Unassembled WGS sequence"/>
</dbReference>
<protein>
    <submittedName>
        <fullName evidence="2">Uncharacterized protein</fullName>
    </submittedName>
</protein>
<accession>A0A9P1I448</accession>
<evidence type="ECO:0000313" key="3">
    <source>
        <dbReference type="Proteomes" id="UP001152747"/>
    </source>
</evidence>
<dbReference type="EMBL" id="CANHGI010000001">
    <property type="protein sequence ID" value="CAI5438401.1"/>
    <property type="molecule type" value="Genomic_DNA"/>
</dbReference>
<feature type="region of interest" description="Disordered" evidence="1">
    <location>
        <begin position="102"/>
        <end position="128"/>
    </location>
</feature>
<reference evidence="2" key="1">
    <citation type="submission" date="2022-11" db="EMBL/GenBank/DDBJ databases">
        <authorList>
            <person name="Kikuchi T."/>
        </authorList>
    </citation>
    <scope>NUCLEOTIDE SEQUENCE</scope>
    <source>
        <strain evidence="2">PS1010</strain>
    </source>
</reference>